<dbReference type="Proteomes" id="UP001487740">
    <property type="component" value="Unassembled WGS sequence"/>
</dbReference>
<proteinExistence type="predicted"/>
<evidence type="ECO:0000313" key="2">
    <source>
        <dbReference type="Proteomes" id="UP001487740"/>
    </source>
</evidence>
<evidence type="ECO:0000313" key="1">
    <source>
        <dbReference type="EMBL" id="KAK8391423.1"/>
    </source>
</evidence>
<organism evidence="1 2">
    <name type="scientific">Scylla paramamosain</name>
    <name type="common">Mud crab</name>
    <dbReference type="NCBI Taxonomy" id="85552"/>
    <lineage>
        <taxon>Eukaryota</taxon>
        <taxon>Metazoa</taxon>
        <taxon>Ecdysozoa</taxon>
        <taxon>Arthropoda</taxon>
        <taxon>Crustacea</taxon>
        <taxon>Multicrustacea</taxon>
        <taxon>Malacostraca</taxon>
        <taxon>Eumalacostraca</taxon>
        <taxon>Eucarida</taxon>
        <taxon>Decapoda</taxon>
        <taxon>Pleocyemata</taxon>
        <taxon>Brachyura</taxon>
        <taxon>Eubrachyura</taxon>
        <taxon>Portunoidea</taxon>
        <taxon>Portunidae</taxon>
        <taxon>Portuninae</taxon>
        <taxon>Scylla</taxon>
    </lineage>
</organism>
<gene>
    <name evidence="1" type="ORF">O3P69_017184</name>
</gene>
<reference evidence="1 2" key="1">
    <citation type="submission" date="2023-03" db="EMBL/GenBank/DDBJ databases">
        <title>High-quality genome of Scylla paramamosain provides insights in environmental adaptation.</title>
        <authorList>
            <person name="Zhang L."/>
        </authorList>
    </citation>
    <scope>NUCLEOTIDE SEQUENCE [LARGE SCALE GENOMIC DNA]</scope>
    <source>
        <strain evidence="1">LZ_2023a</strain>
        <tissue evidence="1">Muscle</tissue>
    </source>
</reference>
<name>A0AAW0TUF2_SCYPA</name>
<sequence>MKHVDGNAYLSLPLQGRVLELRVGRDHGIEVRRVSSSWKCLVPKTNVCLDLSPHMHVVQEGGVPQPSLVYFWQANLSSYLH</sequence>
<keyword evidence="2" id="KW-1185">Reference proteome</keyword>
<dbReference type="AlphaFoldDB" id="A0AAW0TUF2"/>
<accession>A0AAW0TUF2</accession>
<comment type="caution">
    <text evidence="1">The sequence shown here is derived from an EMBL/GenBank/DDBJ whole genome shotgun (WGS) entry which is preliminary data.</text>
</comment>
<protein>
    <submittedName>
        <fullName evidence="1">Uncharacterized protein</fullName>
    </submittedName>
</protein>
<dbReference type="EMBL" id="JARAKH010000024">
    <property type="protein sequence ID" value="KAK8391423.1"/>
    <property type="molecule type" value="Genomic_DNA"/>
</dbReference>